<evidence type="ECO:0000313" key="1">
    <source>
        <dbReference type="EMBL" id="KDE63258.1"/>
    </source>
</evidence>
<reference evidence="1 2" key="1">
    <citation type="submission" date="2014-01" db="EMBL/GenBank/DDBJ databases">
        <title>Comparative genomics of Fusobacterium necrophorum wild isolates.</title>
        <authorList>
            <person name="Kittichotirat W."/>
            <person name="Bumgarner R.E."/>
            <person name="Lawrence P."/>
        </authorList>
    </citation>
    <scope>NUCLEOTIDE SEQUENCE [LARGE SCALE GENOMIC DNA]</scope>
    <source>
        <strain evidence="1 2">BL</strain>
    </source>
</reference>
<dbReference type="Proteomes" id="UP000027473">
    <property type="component" value="Unassembled WGS sequence"/>
</dbReference>
<sequence length="53" mass="6705">MRLYILGRYKEKENCWQRKGEIVDLEFHRSNHRRIRHKKRDCFGIQSLFLRKD</sequence>
<name>A0AB73BXF3_9FUSO</name>
<accession>A0AB73BXF3</accession>
<dbReference type="EMBL" id="JAAC01000090">
    <property type="protein sequence ID" value="KDE63258.1"/>
    <property type="molecule type" value="Genomic_DNA"/>
</dbReference>
<protein>
    <submittedName>
        <fullName evidence="1">Uncharacterized protein</fullName>
    </submittedName>
</protein>
<evidence type="ECO:0000313" key="2">
    <source>
        <dbReference type="Proteomes" id="UP000027473"/>
    </source>
</evidence>
<organism evidence="1 2">
    <name type="scientific">Fusobacterium necrophorum BL</name>
    <dbReference type="NCBI Taxonomy" id="1441732"/>
    <lineage>
        <taxon>Bacteria</taxon>
        <taxon>Fusobacteriati</taxon>
        <taxon>Fusobacteriota</taxon>
        <taxon>Fusobacteriia</taxon>
        <taxon>Fusobacteriales</taxon>
        <taxon>Fusobacteriaceae</taxon>
        <taxon>Fusobacterium</taxon>
    </lineage>
</organism>
<comment type="caution">
    <text evidence="1">The sequence shown here is derived from an EMBL/GenBank/DDBJ whole genome shotgun (WGS) entry which is preliminary data.</text>
</comment>
<gene>
    <name evidence="1" type="ORF">FUSO3_05895</name>
</gene>
<proteinExistence type="predicted"/>
<dbReference type="AlphaFoldDB" id="A0AB73BXF3"/>